<feature type="compositionally biased region" description="Basic and acidic residues" evidence="1">
    <location>
        <begin position="1"/>
        <end position="12"/>
    </location>
</feature>
<dbReference type="EMBL" id="UAVS01000005">
    <property type="protein sequence ID" value="SQA94003.1"/>
    <property type="molecule type" value="Genomic_DNA"/>
</dbReference>
<evidence type="ECO:0000313" key="2">
    <source>
        <dbReference type="EMBL" id="SQA94003.1"/>
    </source>
</evidence>
<name>A0A2X2T0M3_CAPOC</name>
<dbReference type="AlphaFoldDB" id="A0A2X2T0M3"/>
<proteinExistence type="predicted"/>
<sequence length="57" mass="6101">MLKTGFRDERKGILTPSLSQGEGECSDGKVEETSPLTPTPLLQGTYSAVSGYLQRGI</sequence>
<feature type="region of interest" description="Disordered" evidence="1">
    <location>
        <begin position="1"/>
        <end position="43"/>
    </location>
</feature>
<protein>
    <submittedName>
        <fullName evidence="2">Uncharacterized protein</fullName>
    </submittedName>
</protein>
<evidence type="ECO:0000313" key="3">
    <source>
        <dbReference type="Proteomes" id="UP000250169"/>
    </source>
</evidence>
<accession>A0A2X2T0M3</accession>
<feature type="compositionally biased region" description="Polar residues" evidence="1">
    <location>
        <begin position="34"/>
        <end position="43"/>
    </location>
</feature>
<dbReference type="Proteomes" id="UP000250169">
    <property type="component" value="Unassembled WGS sequence"/>
</dbReference>
<gene>
    <name evidence="2" type="ORF">NCTC11545_01385</name>
</gene>
<organism evidence="2 3">
    <name type="scientific">Capnocytophaga ochracea</name>
    <dbReference type="NCBI Taxonomy" id="1018"/>
    <lineage>
        <taxon>Bacteria</taxon>
        <taxon>Pseudomonadati</taxon>
        <taxon>Bacteroidota</taxon>
        <taxon>Flavobacteriia</taxon>
        <taxon>Flavobacteriales</taxon>
        <taxon>Flavobacteriaceae</taxon>
        <taxon>Capnocytophaga</taxon>
    </lineage>
</organism>
<evidence type="ECO:0000256" key="1">
    <source>
        <dbReference type="SAM" id="MobiDB-lite"/>
    </source>
</evidence>
<reference evidence="2 3" key="1">
    <citation type="submission" date="2018-06" db="EMBL/GenBank/DDBJ databases">
        <authorList>
            <consortium name="Pathogen Informatics"/>
            <person name="Doyle S."/>
        </authorList>
    </citation>
    <scope>NUCLEOTIDE SEQUENCE [LARGE SCALE GENOMIC DNA]</scope>
    <source>
        <strain evidence="2 3">NCTC11545</strain>
    </source>
</reference>